<comment type="cofactor">
    <cofactor evidence="7 8">
        <name>Mg(2+)</name>
        <dbReference type="ChEBI" id="CHEBI:18420"/>
    </cofactor>
    <text evidence="7 8">Binds 1 Mg(2+) ion per subunit.</text>
</comment>
<evidence type="ECO:0000256" key="3">
    <source>
        <dbReference type="ARBA" id="ARBA00022842"/>
    </source>
</evidence>
<keyword evidence="11" id="KW-1185">Reference proteome</keyword>
<dbReference type="InterPro" id="IPR013342">
    <property type="entry name" value="Mandelate_racemase_C"/>
</dbReference>
<feature type="binding site" evidence="6">
    <location>
        <position position="160"/>
    </location>
    <ligand>
        <name>substrate</name>
    </ligand>
</feature>
<dbReference type="GO" id="GO:0000287">
    <property type="term" value="F:magnesium ion binding"/>
    <property type="evidence" value="ECO:0007669"/>
    <property type="project" value="UniProtKB-ARBA"/>
</dbReference>
<evidence type="ECO:0000256" key="7">
    <source>
        <dbReference type="PIRSR" id="PIRSR634603-3"/>
    </source>
</evidence>
<dbReference type="PANTHER" id="PTHR48073">
    <property type="entry name" value="O-SUCCINYLBENZOATE SYNTHASE-RELATED"/>
    <property type="match status" value="1"/>
</dbReference>
<dbReference type="GO" id="GO:0006518">
    <property type="term" value="P:peptide metabolic process"/>
    <property type="evidence" value="ECO:0007669"/>
    <property type="project" value="UniProtKB-ARBA"/>
</dbReference>
<feature type="binding site" evidence="6">
    <location>
        <position position="297"/>
    </location>
    <ligand>
        <name>substrate</name>
    </ligand>
</feature>
<feature type="binding site" evidence="6">
    <location>
        <position position="322"/>
    </location>
    <ligand>
        <name>substrate</name>
    </ligand>
</feature>
<dbReference type="Gene3D" id="3.20.20.120">
    <property type="entry name" value="Enolase-like C-terminal domain"/>
    <property type="match status" value="1"/>
</dbReference>
<evidence type="ECO:0000256" key="6">
    <source>
        <dbReference type="PIRSR" id="PIRSR634603-2"/>
    </source>
</evidence>
<dbReference type="SFLD" id="SFLDG00180">
    <property type="entry name" value="muconate_cycloisomerase"/>
    <property type="match status" value="1"/>
</dbReference>
<dbReference type="InterPro" id="IPR034603">
    <property type="entry name" value="Dipeptide_epimerase"/>
</dbReference>
<dbReference type="EC" id="5.1.1.-" evidence="8"/>
<evidence type="ECO:0000256" key="2">
    <source>
        <dbReference type="ARBA" id="ARBA00022723"/>
    </source>
</evidence>
<dbReference type="SMART" id="SM00922">
    <property type="entry name" value="MR_MLE"/>
    <property type="match status" value="1"/>
</dbReference>
<feature type="binding site" evidence="6">
    <location>
        <position position="135"/>
    </location>
    <ligand>
        <name>substrate</name>
    </ligand>
</feature>
<dbReference type="Pfam" id="PF13378">
    <property type="entry name" value="MR_MLE_C"/>
    <property type="match status" value="1"/>
</dbReference>
<protein>
    <recommendedName>
        <fullName evidence="8">Dipeptide epimerase</fullName>
        <ecNumber evidence="8">5.1.1.-</ecNumber>
    </recommendedName>
</protein>
<dbReference type="Pfam" id="PF02746">
    <property type="entry name" value="MR_MLE_N"/>
    <property type="match status" value="1"/>
</dbReference>
<feature type="domain" description="Mandelate racemase/muconate lactonizing enzyme C-terminal" evidence="9">
    <location>
        <begin position="141"/>
        <end position="239"/>
    </location>
</feature>
<evidence type="ECO:0000313" key="11">
    <source>
        <dbReference type="Proteomes" id="UP000199558"/>
    </source>
</evidence>
<comment type="similarity">
    <text evidence="1 8">Belongs to the mandelate racemase/muconate lactonizing enzyme family.</text>
</comment>
<sequence length="365" mass="38303">MTIAAVRTHRLSAPLHTPFVTALRRTTTVETLVVEVIDSDGRSGFGEAPQVWQVTGASVAGAEACVRELLAPLLTGRDADDLQARCAQVRGAVVGNESAKAAVDVALHDLAARRLGVPLVRLLGGTALRVPTDVTLAAGDAVDLATAAGRRRAEGFTVLKLKVGTDARGDLDRVRSVRAAVGPDVRIRLDANQGWTPREAVRVIRGIEDAGLDVELVEQPVYRRDLDGLAWVSDRVDLPILADESVFDVRDLVEVIRRRAADMVNVKLAKCGGLQPARTLLDLAAAHGMGTIVGSMMEGPVGVGAAASLVAAYGTTAVSDLDAAWWLAWSPVGGGLRYEGSTVLLPDAPGLGITDVSEAKVQSRG</sequence>
<dbReference type="SFLD" id="SFLDF00009">
    <property type="entry name" value="o-succinylbenzoate_synthase"/>
    <property type="match status" value="1"/>
</dbReference>
<feature type="binding site" evidence="6">
    <location>
        <position position="320"/>
    </location>
    <ligand>
        <name>substrate</name>
    </ligand>
</feature>
<dbReference type="InterPro" id="IPR029065">
    <property type="entry name" value="Enolase_C-like"/>
</dbReference>
<dbReference type="OrthoDB" id="5241672at2"/>
<feature type="binding site" evidence="7">
    <location>
        <position position="190"/>
    </location>
    <ligand>
        <name>Mg(2+)</name>
        <dbReference type="ChEBI" id="CHEBI:18420"/>
    </ligand>
</feature>
<name>A0A1A9B962_9ACTN</name>
<evidence type="ECO:0000256" key="5">
    <source>
        <dbReference type="PIRSR" id="PIRSR634603-1"/>
    </source>
</evidence>
<keyword evidence="4 8" id="KW-0413">Isomerase</keyword>
<dbReference type="GO" id="GO:0016855">
    <property type="term" value="F:racemase and epimerase activity, acting on amino acids and derivatives"/>
    <property type="evidence" value="ECO:0007669"/>
    <property type="project" value="UniProtKB-UniRule"/>
</dbReference>
<dbReference type="SFLD" id="SFLDS00001">
    <property type="entry name" value="Enolase"/>
    <property type="match status" value="1"/>
</dbReference>
<dbReference type="InterPro" id="IPR036849">
    <property type="entry name" value="Enolase-like_C_sf"/>
</dbReference>
<reference evidence="11" key="1">
    <citation type="submission" date="2016-06" db="EMBL/GenBank/DDBJ databases">
        <authorList>
            <person name="Varghese N."/>
            <person name="Submissions Spin"/>
        </authorList>
    </citation>
    <scope>NUCLEOTIDE SEQUENCE [LARGE SCALE GENOMIC DNA]</scope>
    <source>
        <strain evidence="11">DSM 45794</strain>
    </source>
</reference>
<evidence type="ECO:0000256" key="1">
    <source>
        <dbReference type="ARBA" id="ARBA00008031"/>
    </source>
</evidence>
<feature type="binding site" evidence="7">
    <location>
        <position position="218"/>
    </location>
    <ligand>
        <name>Mg(2+)</name>
        <dbReference type="ChEBI" id="CHEBI:18420"/>
    </ligand>
</feature>
<dbReference type="CDD" id="cd03319">
    <property type="entry name" value="L-Ala-DL-Glu_epimerase"/>
    <property type="match status" value="1"/>
</dbReference>
<dbReference type="RefSeq" id="WP_091573378.1">
    <property type="nucleotide sequence ID" value="NZ_FLRH01000003.1"/>
</dbReference>
<accession>A0A1A9B962</accession>
<gene>
    <name evidence="10" type="ORF">GA0070622_2422</name>
</gene>
<dbReference type="PROSITE" id="PS00908">
    <property type="entry name" value="MR_MLE_1"/>
    <property type="match status" value="1"/>
</dbReference>
<dbReference type="InterPro" id="IPR018110">
    <property type="entry name" value="Mandel_Rmase/mucon_lact_enz_CS"/>
</dbReference>
<dbReference type="AlphaFoldDB" id="A0A1A9B962"/>
<dbReference type="EMBL" id="FLRH01000003">
    <property type="protein sequence ID" value="SBT65427.1"/>
    <property type="molecule type" value="Genomic_DNA"/>
</dbReference>
<feature type="active site" description="Proton acceptor; specific for (R)-substrate epimerization" evidence="5">
    <location>
        <position position="162"/>
    </location>
</feature>
<proteinExistence type="inferred from homology"/>
<evidence type="ECO:0000256" key="4">
    <source>
        <dbReference type="ARBA" id="ARBA00023235"/>
    </source>
</evidence>
<organism evidence="10 11">
    <name type="scientific">Micromonospora sediminicola</name>
    <dbReference type="NCBI Taxonomy" id="946078"/>
    <lineage>
        <taxon>Bacteria</taxon>
        <taxon>Bacillati</taxon>
        <taxon>Actinomycetota</taxon>
        <taxon>Actinomycetes</taxon>
        <taxon>Micromonosporales</taxon>
        <taxon>Micromonosporaceae</taxon>
        <taxon>Micromonospora</taxon>
    </lineage>
</organism>
<feature type="binding site" evidence="6">
    <location>
        <position position="24"/>
    </location>
    <ligand>
        <name>substrate</name>
    </ligand>
</feature>
<dbReference type="Gene3D" id="3.30.390.10">
    <property type="entry name" value="Enolase-like, N-terminal domain"/>
    <property type="match status" value="1"/>
</dbReference>
<keyword evidence="3 7" id="KW-0460">Magnesium</keyword>
<dbReference type="STRING" id="946078.GA0070622_2422"/>
<feature type="binding site" evidence="6">
    <location>
        <position position="295"/>
    </location>
    <ligand>
        <name>substrate</name>
    </ligand>
</feature>
<dbReference type="FunFam" id="3.30.390.10:FF:000009">
    <property type="entry name" value="Hydrophobic dipeptide epimerase"/>
    <property type="match status" value="1"/>
</dbReference>
<evidence type="ECO:0000313" key="10">
    <source>
        <dbReference type="EMBL" id="SBT65427.1"/>
    </source>
</evidence>
<keyword evidence="2 7" id="KW-0479">Metal-binding</keyword>
<evidence type="ECO:0000256" key="8">
    <source>
        <dbReference type="RuleBase" id="RU366006"/>
    </source>
</evidence>
<dbReference type="GO" id="GO:0009063">
    <property type="term" value="P:amino acid catabolic process"/>
    <property type="evidence" value="ECO:0007669"/>
    <property type="project" value="InterPro"/>
</dbReference>
<dbReference type="SUPFAM" id="SSF54826">
    <property type="entry name" value="Enolase N-terminal domain-like"/>
    <property type="match status" value="1"/>
</dbReference>
<dbReference type="InterPro" id="IPR013341">
    <property type="entry name" value="Mandelate_racemase_N_dom"/>
</dbReference>
<feature type="binding site" evidence="7">
    <location>
        <position position="243"/>
    </location>
    <ligand>
        <name>Mg(2+)</name>
        <dbReference type="ChEBI" id="CHEBI:18420"/>
    </ligand>
</feature>
<dbReference type="InterPro" id="IPR029017">
    <property type="entry name" value="Enolase-like_N"/>
</dbReference>
<evidence type="ECO:0000259" key="9">
    <source>
        <dbReference type="SMART" id="SM00922"/>
    </source>
</evidence>
<dbReference type="SUPFAM" id="SSF51604">
    <property type="entry name" value="Enolase C-terminal domain-like"/>
    <property type="match status" value="1"/>
</dbReference>
<dbReference type="Proteomes" id="UP000199558">
    <property type="component" value="Unassembled WGS sequence"/>
</dbReference>
<dbReference type="PANTHER" id="PTHR48073:SF2">
    <property type="entry name" value="O-SUCCINYLBENZOATE SYNTHASE"/>
    <property type="match status" value="1"/>
</dbReference>
<feature type="active site" description="Proton acceptor; specific for (S)-substrate epimerization" evidence="5">
    <location>
        <position position="267"/>
    </location>
</feature>